<dbReference type="Gene3D" id="1.20.1110.10">
    <property type="entry name" value="Calcium-transporting ATPase, transmembrane domain"/>
    <property type="match status" value="1"/>
</dbReference>
<evidence type="ECO:0000259" key="2">
    <source>
        <dbReference type="Pfam" id="PF00689"/>
    </source>
</evidence>
<comment type="caution">
    <text evidence="3">The sequence shown here is derived from an EMBL/GenBank/DDBJ whole genome shotgun (WGS) entry which is preliminary data.</text>
</comment>
<keyword evidence="1" id="KW-0812">Transmembrane</keyword>
<evidence type="ECO:0000313" key="4">
    <source>
        <dbReference type="Proteomes" id="UP000034391"/>
    </source>
</evidence>
<feature type="transmembrane region" description="Helical" evidence="1">
    <location>
        <begin position="41"/>
        <end position="64"/>
    </location>
</feature>
<dbReference type="InterPro" id="IPR023298">
    <property type="entry name" value="ATPase_P-typ_TM_dom_sf"/>
</dbReference>
<name>A0A0G1QAV7_9BACT</name>
<dbReference type="SUPFAM" id="SSF81665">
    <property type="entry name" value="Calcium ATPase, transmembrane domain M"/>
    <property type="match status" value="1"/>
</dbReference>
<proteinExistence type="predicted"/>
<evidence type="ECO:0000256" key="1">
    <source>
        <dbReference type="SAM" id="Phobius"/>
    </source>
</evidence>
<evidence type="ECO:0000313" key="3">
    <source>
        <dbReference type="EMBL" id="KKU41937.1"/>
    </source>
</evidence>
<organism evidence="3 4">
    <name type="scientific">Candidatus Azambacteria bacterium GW2011_GWD2_46_48</name>
    <dbReference type="NCBI Taxonomy" id="1618623"/>
    <lineage>
        <taxon>Bacteria</taxon>
        <taxon>Candidatus Azamiibacteriota</taxon>
    </lineage>
</organism>
<gene>
    <name evidence="3" type="ORF">UX56_C0014G0019</name>
</gene>
<dbReference type="Pfam" id="PF00689">
    <property type="entry name" value="Cation_ATPase_C"/>
    <property type="match status" value="1"/>
</dbReference>
<dbReference type="InterPro" id="IPR006068">
    <property type="entry name" value="ATPase_P-typ_cation-transptr_C"/>
</dbReference>
<reference evidence="3 4" key="1">
    <citation type="journal article" date="2015" name="Nature">
        <title>rRNA introns, odd ribosomes, and small enigmatic genomes across a large radiation of phyla.</title>
        <authorList>
            <person name="Brown C.T."/>
            <person name="Hug L.A."/>
            <person name="Thomas B.C."/>
            <person name="Sharon I."/>
            <person name="Castelle C.J."/>
            <person name="Singh A."/>
            <person name="Wilkins M.J."/>
            <person name="Williams K.H."/>
            <person name="Banfield J.F."/>
        </authorList>
    </citation>
    <scope>NUCLEOTIDE SEQUENCE [LARGE SCALE GENOMIC DNA]</scope>
</reference>
<dbReference type="AlphaFoldDB" id="A0A0G1QAV7"/>
<sequence length="107" mass="12246">MLPLQILLVNLLSDFPMIAIATDNVDADELKKPREYQVREIVLLATILGLISAVFDFIFFGLFYRISPQVLQTNWFMARFELISFLPGPKGLPVLCSGFRRRLSARQ</sequence>
<feature type="domain" description="Cation-transporting P-type ATPase C-terminal" evidence="2">
    <location>
        <begin position="1"/>
        <end position="78"/>
    </location>
</feature>
<keyword evidence="1" id="KW-1133">Transmembrane helix</keyword>
<accession>A0A0G1QAV7</accession>
<protein>
    <submittedName>
        <fullName evidence="3">Cation-transporting P-type ATPase</fullName>
    </submittedName>
</protein>
<dbReference type="Proteomes" id="UP000034391">
    <property type="component" value="Unassembled WGS sequence"/>
</dbReference>
<dbReference type="EMBL" id="LCMR01000014">
    <property type="protein sequence ID" value="KKU41937.1"/>
    <property type="molecule type" value="Genomic_DNA"/>
</dbReference>
<keyword evidence="1" id="KW-0472">Membrane</keyword>